<dbReference type="PANTHER" id="PTHR46213">
    <property type="entry name" value="TRANSCRIPTIONAL ACTIVATOR DEMETER"/>
    <property type="match status" value="1"/>
</dbReference>
<dbReference type="GO" id="GO:0051539">
    <property type="term" value="F:4 iron, 4 sulfur cluster binding"/>
    <property type="evidence" value="ECO:0007669"/>
    <property type="project" value="UniProtKB-KW"/>
</dbReference>
<accession>A0A6A6N8M1</accession>
<name>A0A6A6N8M1_HEVBR</name>
<evidence type="ECO:0000256" key="6">
    <source>
        <dbReference type="SAM" id="MobiDB-lite"/>
    </source>
</evidence>
<dbReference type="GO" id="GO:0141166">
    <property type="term" value="P:chromosomal 5-methylcytosine DNA demethylation pathway"/>
    <property type="evidence" value="ECO:0007669"/>
    <property type="project" value="InterPro"/>
</dbReference>
<proteinExistence type="predicted"/>
<keyword evidence="4" id="KW-0408">Iron</keyword>
<organism evidence="9 10">
    <name type="scientific">Hevea brasiliensis</name>
    <name type="common">Para rubber tree</name>
    <name type="synonym">Siphonia brasiliensis</name>
    <dbReference type="NCBI Taxonomy" id="3981"/>
    <lineage>
        <taxon>Eukaryota</taxon>
        <taxon>Viridiplantae</taxon>
        <taxon>Streptophyta</taxon>
        <taxon>Embryophyta</taxon>
        <taxon>Tracheophyta</taxon>
        <taxon>Spermatophyta</taxon>
        <taxon>Magnoliopsida</taxon>
        <taxon>eudicotyledons</taxon>
        <taxon>Gunneridae</taxon>
        <taxon>Pentapetalae</taxon>
        <taxon>rosids</taxon>
        <taxon>fabids</taxon>
        <taxon>Malpighiales</taxon>
        <taxon>Euphorbiaceae</taxon>
        <taxon>Crotonoideae</taxon>
        <taxon>Micrandreae</taxon>
        <taxon>Hevea</taxon>
    </lineage>
</organism>
<keyword evidence="5" id="KW-0411">Iron-sulfur</keyword>
<keyword evidence="3" id="KW-0479">Metal-binding</keyword>
<evidence type="ECO:0000256" key="5">
    <source>
        <dbReference type="ARBA" id="ARBA00023014"/>
    </source>
</evidence>
<evidence type="ECO:0000256" key="3">
    <source>
        <dbReference type="ARBA" id="ARBA00022723"/>
    </source>
</evidence>
<feature type="compositionally biased region" description="Basic and acidic residues" evidence="6">
    <location>
        <begin position="304"/>
        <end position="314"/>
    </location>
</feature>
<evidence type="ECO:0000313" key="10">
    <source>
        <dbReference type="Proteomes" id="UP000467840"/>
    </source>
</evidence>
<dbReference type="Proteomes" id="UP000467840">
    <property type="component" value="Chromosome 11"/>
</dbReference>
<dbReference type="InterPro" id="IPR028925">
    <property type="entry name" value="RRM_DME"/>
</dbReference>
<feature type="region of interest" description="Disordered" evidence="6">
    <location>
        <begin position="295"/>
        <end position="314"/>
    </location>
</feature>
<comment type="cofactor">
    <cofactor evidence="1">
        <name>[4Fe-4S] cluster</name>
        <dbReference type="ChEBI" id="CHEBI:49883"/>
    </cofactor>
</comment>
<keyword evidence="2" id="KW-0004">4Fe-4S</keyword>
<dbReference type="InterPro" id="IPR044811">
    <property type="entry name" value="DME/ROS1"/>
</dbReference>
<dbReference type="GO" id="GO:0019104">
    <property type="term" value="F:DNA N-glycosylase activity"/>
    <property type="evidence" value="ECO:0007669"/>
    <property type="project" value="InterPro"/>
</dbReference>
<dbReference type="GO" id="GO:0035514">
    <property type="term" value="F:DNA demethylase activity"/>
    <property type="evidence" value="ECO:0007669"/>
    <property type="project" value="InterPro"/>
</dbReference>
<keyword evidence="10" id="KW-1185">Reference proteome</keyword>
<evidence type="ECO:0000256" key="1">
    <source>
        <dbReference type="ARBA" id="ARBA00001966"/>
    </source>
</evidence>
<evidence type="ECO:0000313" key="9">
    <source>
        <dbReference type="EMBL" id="KAF2321684.1"/>
    </source>
</evidence>
<sequence>MVPKVPLGSSNLVGNSVVVNPISVSLLESNKTLESGVRTQNCEPIIEEPKSPLHEQQIEDIVSEDIIDDEEEIPTIQLNNETFKENLHYFMDKYGPNFQTSSSSRALVPVSVTVDSIPIRKLKQTSRLRTEHQVYEIPDNHELLRGLKKRECDSLPYLLAIWTAGETPDSCEPPKKRCNSQGPELCNDQTCFSCQSILEDRANIVRGAILVFADHESSYSTIIVPMSLIWQLKRGTVYIGTSPSSIFRVLSILLATFAGFGSAMSGSSILDEILRWRRRWNAQLDRLHGSNVMMGPGQFPRIRNSSERGSHDRH</sequence>
<gene>
    <name evidence="9" type="ORF">GH714_001363</name>
</gene>
<comment type="caution">
    <text evidence="9">The sequence shown here is derived from an EMBL/GenBank/DDBJ whole genome shotgun (WGS) entry which is preliminary data.</text>
</comment>
<dbReference type="AlphaFoldDB" id="A0A6A6N8M1"/>
<evidence type="ECO:0000259" key="7">
    <source>
        <dbReference type="Pfam" id="PF15628"/>
    </source>
</evidence>
<feature type="domain" description="Demeter RRM-fold" evidence="7">
    <location>
        <begin position="211"/>
        <end position="252"/>
    </location>
</feature>
<dbReference type="EMBL" id="JAAGAX010000002">
    <property type="protein sequence ID" value="KAF2321684.1"/>
    <property type="molecule type" value="Genomic_DNA"/>
</dbReference>
<feature type="domain" description="Permuted single zf-CXXC unit" evidence="8">
    <location>
        <begin position="174"/>
        <end position="202"/>
    </location>
</feature>
<dbReference type="GO" id="GO:0046872">
    <property type="term" value="F:metal ion binding"/>
    <property type="evidence" value="ECO:0007669"/>
    <property type="project" value="UniProtKB-KW"/>
</dbReference>
<dbReference type="Pfam" id="PF15629">
    <property type="entry name" value="Perm-CXXC"/>
    <property type="match status" value="1"/>
</dbReference>
<dbReference type="Pfam" id="PF15628">
    <property type="entry name" value="RRM_DME"/>
    <property type="match status" value="1"/>
</dbReference>
<evidence type="ECO:0000256" key="4">
    <source>
        <dbReference type="ARBA" id="ARBA00023004"/>
    </source>
</evidence>
<evidence type="ECO:0000256" key="2">
    <source>
        <dbReference type="ARBA" id="ARBA00022485"/>
    </source>
</evidence>
<evidence type="ECO:0000259" key="8">
    <source>
        <dbReference type="Pfam" id="PF15629"/>
    </source>
</evidence>
<reference evidence="9 10" key="1">
    <citation type="journal article" date="2020" name="Mol. Plant">
        <title>The Chromosome-Based Rubber Tree Genome Provides New Insights into Spurge Genome Evolution and Rubber Biosynthesis.</title>
        <authorList>
            <person name="Liu J."/>
            <person name="Shi C."/>
            <person name="Shi C.C."/>
            <person name="Li W."/>
            <person name="Zhang Q.J."/>
            <person name="Zhang Y."/>
            <person name="Li K."/>
            <person name="Lu H.F."/>
            <person name="Shi C."/>
            <person name="Zhu S.T."/>
            <person name="Xiao Z.Y."/>
            <person name="Nan H."/>
            <person name="Yue Y."/>
            <person name="Zhu X.G."/>
            <person name="Wu Y."/>
            <person name="Hong X.N."/>
            <person name="Fan G.Y."/>
            <person name="Tong Y."/>
            <person name="Zhang D."/>
            <person name="Mao C.L."/>
            <person name="Liu Y.L."/>
            <person name="Hao S.J."/>
            <person name="Liu W.Q."/>
            <person name="Lv M.Q."/>
            <person name="Zhang H.B."/>
            <person name="Liu Y."/>
            <person name="Hu-Tang G.R."/>
            <person name="Wang J.P."/>
            <person name="Wang J.H."/>
            <person name="Sun Y.H."/>
            <person name="Ni S.B."/>
            <person name="Chen W.B."/>
            <person name="Zhang X.C."/>
            <person name="Jiao Y.N."/>
            <person name="Eichler E.E."/>
            <person name="Li G.H."/>
            <person name="Liu X."/>
            <person name="Gao L.Z."/>
        </authorList>
    </citation>
    <scope>NUCLEOTIDE SEQUENCE [LARGE SCALE GENOMIC DNA]</scope>
    <source>
        <strain evidence="10">cv. GT1</strain>
        <tissue evidence="9">Leaf</tissue>
    </source>
</reference>
<dbReference type="InterPro" id="IPR028924">
    <property type="entry name" value="Perm-CXXC"/>
</dbReference>
<protein>
    <submittedName>
        <fullName evidence="9">Uncharacterized protein</fullName>
    </submittedName>
</protein>
<dbReference type="PANTHER" id="PTHR46213:SF16">
    <property type="entry name" value="HHH-GPD DOMAIN-CONTAINING PROTEIN"/>
    <property type="match status" value="1"/>
</dbReference>